<reference evidence="3" key="1">
    <citation type="journal article" date="2014" name="Int. J. Syst. Evol. Microbiol.">
        <title>Complete genome sequence of Corynebacterium casei LMG S-19264T (=DSM 44701T), isolated from a smear-ripened cheese.</title>
        <authorList>
            <consortium name="US DOE Joint Genome Institute (JGI-PGF)"/>
            <person name="Walter F."/>
            <person name="Albersmeier A."/>
            <person name="Kalinowski J."/>
            <person name="Ruckert C."/>
        </authorList>
    </citation>
    <scope>NUCLEOTIDE SEQUENCE</scope>
    <source>
        <strain evidence="3">JCM 4714</strain>
    </source>
</reference>
<feature type="compositionally biased region" description="Low complexity" evidence="1">
    <location>
        <begin position="141"/>
        <end position="168"/>
    </location>
</feature>
<evidence type="ECO:0000256" key="1">
    <source>
        <dbReference type="SAM" id="MobiDB-lite"/>
    </source>
</evidence>
<protein>
    <submittedName>
        <fullName evidence="3">Uncharacterized protein</fullName>
    </submittedName>
</protein>
<keyword evidence="4" id="KW-1185">Reference proteome</keyword>
<dbReference type="Proteomes" id="UP000655443">
    <property type="component" value="Unassembled WGS sequence"/>
</dbReference>
<accession>A0A918YPN6</accession>
<keyword evidence="2" id="KW-0812">Transmembrane</keyword>
<name>A0A918YPN6_9ACTN</name>
<comment type="caution">
    <text evidence="3">The sequence shown here is derived from an EMBL/GenBank/DDBJ whole genome shotgun (WGS) entry which is preliminary data.</text>
</comment>
<feature type="region of interest" description="Disordered" evidence="1">
    <location>
        <begin position="115"/>
        <end position="184"/>
    </location>
</feature>
<feature type="transmembrane region" description="Helical" evidence="2">
    <location>
        <begin position="93"/>
        <end position="111"/>
    </location>
</feature>
<dbReference type="AlphaFoldDB" id="A0A918YPN6"/>
<proteinExistence type="predicted"/>
<keyword evidence="2" id="KW-0472">Membrane</keyword>
<reference evidence="3" key="2">
    <citation type="submission" date="2020-09" db="EMBL/GenBank/DDBJ databases">
        <authorList>
            <person name="Sun Q."/>
            <person name="Ohkuma M."/>
        </authorList>
    </citation>
    <scope>NUCLEOTIDE SEQUENCE</scope>
    <source>
        <strain evidence="3">JCM 4714</strain>
    </source>
</reference>
<dbReference type="RefSeq" id="WP_229882204.1">
    <property type="nucleotide sequence ID" value="NZ_BMVG01000030.1"/>
</dbReference>
<evidence type="ECO:0000256" key="2">
    <source>
        <dbReference type="SAM" id="Phobius"/>
    </source>
</evidence>
<gene>
    <name evidence="3" type="ORF">GCM10010339_72810</name>
</gene>
<keyword evidence="2" id="KW-1133">Transmembrane helix</keyword>
<evidence type="ECO:0000313" key="4">
    <source>
        <dbReference type="Proteomes" id="UP000655443"/>
    </source>
</evidence>
<sequence>MSSPENPENSAIPEIPISLTAREAAAGTTIRLPDSSGLPPIHIPPVRDGDTVPVRLGGRDVLLRIRVVDGPAAAPTPAPAPGQGQGRGQGGRVLAVLAVLALVVVIVTAVVKSAHTAGGGSSSGSYAEDSPSYSPTATGAPYSSDPYPSDTYSSDPYPSDTYSSDPYSSPTPEPSPYTSGTCLNGTLPDSTTAQSVSGVDEVSCSASDAHYKVIETIPLTSDMSRCNDNSQTQYAFSSRYTINGSTINEYVYCLVGLGSYAR</sequence>
<evidence type="ECO:0000313" key="3">
    <source>
        <dbReference type="EMBL" id="GHE11788.1"/>
    </source>
</evidence>
<dbReference type="EMBL" id="BMVG01000030">
    <property type="protein sequence ID" value="GHE11788.1"/>
    <property type="molecule type" value="Genomic_DNA"/>
</dbReference>
<organism evidence="3 4">
    <name type="scientific">Streptomyces alanosinicus</name>
    <dbReference type="NCBI Taxonomy" id="68171"/>
    <lineage>
        <taxon>Bacteria</taxon>
        <taxon>Bacillati</taxon>
        <taxon>Actinomycetota</taxon>
        <taxon>Actinomycetes</taxon>
        <taxon>Kitasatosporales</taxon>
        <taxon>Streptomycetaceae</taxon>
        <taxon>Streptomyces</taxon>
    </lineage>
</organism>